<dbReference type="RefSeq" id="WP_055441935.1">
    <property type="nucleotide sequence ID" value="NZ_BAABDZ010000037.1"/>
</dbReference>
<protein>
    <submittedName>
        <fullName evidence="5">Collagenase-like protease, PrtC family</fullName>
    </submittedName>
</protein>
<accession>A0A0K6GQT4</accession>
<reference evidence="6" key="1">
    <citation type="submission" date="2015-08" db="EMBL/GenBank/DDBJ databases">
        <authorList>
            <person name="Varghese N."/>
        </authorList>
    </citation>
    <scope>NUCLEOTIDE SEQUENCE [LARGE SCALE GENOMIC DNA]</scope>
    <source>
        <strain evidence="6">DSM 27374</strain>
    </source>
</reference>
<dbReference type="Pfam" id="PF16325">
    <property type="entry name" value="Peptidase_U32_C"/>
    <property type="match status" value="1"/>
</dbReference>
<dbReference type="GO" id="GO:0008233">
    <property type="term" value="F:peptidase activity"/>
    <property type="evidence" value="ECO:0007669"/>
    <property type="project" value="UniProtKB-KW"/>
</dbReference>
<evidence type="ECO:0000256" key="1">
    <source>
        <dbReference type="ARBA" id="ARBA00022670"/>
    </source>
</evidence>
<dbReference type="Gene3D" id="2.40.30.10">
    <property type="entry name" value="Translation factors"/>
    <property type="match status" value="1"/>
</dbReference>
<name>A0A0K6GQT4_9BACL</name>
<dbReference type="EMBL" id="CYGZ01000021">
    <property type="protein sequence ID" value="CUA81094.1"/>
    <property type="molecule type" value="Genomic_DNA"/>
</dbReference>
<dbReference type="STRING" id="1325335.GCA_001418025_02407"/>
<dbReference type="Proteomes" id="UP000182738">
    <property type="component" value="Unassembled WGS sequence"/>
</dbReference>
<keyword evidence="1 5" id="KW-0645">Protease</keyword>
<sequence length="417" mass="47476">MSISQIIDGKRVIVKKPELLAPAGNLEKLKVAVHYGADAVFIGGQEYGLRSNADNFTLEEMAEGVQFAKRYGAKIYVTTNIYAHNENIPGLEEYLRGLERVGVHGIIVADPLIIETARRVAPKLEVHLSTQQSLTNWKAVQFWKEEGLERVVLARETSAEEIREIKEKVDIEIETFIHGAMCIAYSGRCVLSNHMTARDSNRGGCCQSCRWDYDLYKLEGDQALALFDETDDPFAMSPKDLNLIQSIPKMIELGIDSLKIEGRMKSIHYVATVVSVYRKVIDAYCADPDNFVIRKEWLDELDKCANRDTAPAFFEGVPGYKEQMFGVHSKKTTYDFVGLVLDYDKQTGIVTLQQRNFFKPGDEVEFFGPEIENFTQVIEKIWDEEGNELDAARHPLQIVRFKVDREVFPYNMMRKGH</sequence>
<comment type="similarity">
    <text evidence="3">Belongs to the peptidase U32 family.</text>
</comment>
<keyword evidence="6" id="KW-1185">Reference proteome</keyword>
<dbReference type="Pfam" id="PF01136">
    <property type="entry name" value="Peptidase_U32"/>
    <property type="match status" value="1"/>
</dbReference>
<feature type="domain" description="Peptidase family U32 C-terminal" evidence="4">
    <location>
        <begin position="333"/>
        <end position="414"/>
    </location>
</feature>
<evidence type="ECO:0000256" key="2">
    <source>
        <dbReference type="ARBA" id="ARBA00022801"/>
    </source>
</evidence>
<dbReference type="PROSITE" id="PS01276">
    <property type="entry name" value="PEPTIDASE_U32"/>
    <property type="match status" value="1"/>
</dbReference>
<evidence type="ECO:0000259" key="4">
    <source>
        <dbReference type="Pfam" id="PF16325"/>
    </source>
</evidence>
<dbReference type="PANTHER" id="PTHR30217:SF6">
    <property type="entry name" value="TRNA HYDROXYLATION PROTEIN P"/>
    <property type="match status" value="1"/>
</dbReference>
<dbReference type="InterPro" id="IPR001539">
    <property type="entry name" value="Peptidase_U32"/>
</dbReference>
<evidence type="ECO:0000256" key="3">
    <source>
        <dbReference type="ARBA" id="ARBA00038374"/>
    </source>
</evidence>
<evidence type="ECO:0000313" key="6">
    <source>
        <dbReference type="Proteomes" id="UP000182738"/>
    </source>
</evidence>
<proteinExistence type="inferred from homology"/>
<dbReference type="OrthoDB" id="9807498at2"/>
<dbReference type="InterPro" id="IPR032525">
    <property type="entry name" value="Peptidase_U32_C"/>
</dbReference>
<gene>
    <name evidence="5" type="ORF">Ga0061060_12112</name>
</gene>
<organism evidence="5 6">
    <name type="scientific">Anoxybacillus suryakundensis</name>
    <dbReference type="NCBI Taxonomy" id="1325335"/>
    <lineage>
        <taxon>Bacteria</taxon>
        <taxon>Bacillati</taxon>
        <taxon>Bacillota</taxon>
        <taxon>Bacilli</taxon>
        <taxon>Bacillales</taxon>
        <taxon>Anoxybacillaceae</taxon>
        <taxon>Anoxybacillus</taxon>
    </lineage>
</organism>
<evidence type="ECO:0000313" key="5">
    <source>
        <dbReference type="EMBL" id="CUA81094.1"/>
    </source>
</evidence>
<dbReference type="GO" id="GO:0006508">
    <property type="term" value="P:proteolysis"/>
    <property type="evidence" value="ECO:0007669"/>
    <property type="project" value="UniProtKB-KW"/>
</dbReference>
<dbReference type="AlphaFoldDB" id="A0A0K6GQT4"/>
<dbReference type="InterPro" id="IPR051454">
    <property type="entry name" value="RNA/ubiquinone_mod_enzymes"/>
</dbReference>
<dbReference type="PANTHER" id="PTHR30217">
    <property type="entry name" value="PEPTIDASE U32 FAMILY"/>
    <property type="match status" value="1"/>
</dbReference>
<keyword evidence="2" id="KW-0378">Hydrolase</keyword>